<dbReference type="Gene3D" id="3.40.50.880">
    <property type="match status" value="1"/>
</dbReference>
<dbReference type="InterPro" id="IPR033752">
    <property type="entry name" value="MetA_family"/>
</dbReference>
<sequence length="283" mass="31634">MTTASNPNARVAIINLMPQAEVYFDYMAQALPAGTEVCWVRLRNHAYRSSNQEILAATHRYYDPGDIDGCDALLLTGAAMDLNPDFTAAAYWDEVVGTLRDASTRVGSIAGVCWGAQVLAKVFYGIDKQHFPAKLSGVFEMQNLRPQHPLMSGLDERYWLPQSRYAEMAPEGFAAAVDAGKLLPLDWSEASGYTTVVSDDCRFLMLQGHQDYPTERLMQEYRNARERGEDPPLPLNYDVERPLNRWRANSRALLAAWLRLAMERKRALPAPAGMAEGVHQHAS</sequence>
<organism evidence="4 5">
    <name type="scientific">Massilia aquatica</name>
    <dbReference type="NCBI Taxonomy" id="2609000"/>
    <lineage>
        <taxon>Bacteria</taxon>
        <taxon>Pseudomonadati</taxon>
        <taxon>Pseudomonadota</taxon>
        <taxon>Betaproteobacteria</taxon>
        <taxon>Burkholderiales</taxon>
        <taxon>Oxalobacteraceae</taxon>
        <taxon>Telluria group</taxon>
        <taxon>Massilia</taxon>
    </lineage>
</organism>
<gene>
    <name evidence="4" type="ORF">F1609_16465</name>
</gene>
<dbReference type="Pfam" id="PF04204">
    <property type="entry name" value="HTS"/>
    <property type="match status" value="1"/>
</dbReference>
<protein>
    <submittedName>
        <fullName evidence="4">Homoserine O-succinyltransferase</fullName>
    </submittedName>
</protein>
<comment type="caution">
    <text evidence="4">The sequence shown here is derived from an EMBL/GenBank/DDBJ whole genome shotgun (WGS) entry which is preliminary data.</text>
</comment>
<keyword evidence="2" id="KW-0808">Transferase</keyword>
<dbReference type="RefSeq" id="WP_167077514.1">
    <property type="nucleotide sequence ID" value="NZ_VVIW01000009.1"/>
</dbReference>
<dbReference type="PIRSF" id="PIRSF000450">
    <property type="entry name" value="H_ser_succinyltr"/>
    <property type="match status" value="1"/>
</dbReference>
<evidence type="ECO:0000313" key="4">
    <source>
        <dbReference type="EMBL" id="NHZ41743.1"/>
    </source>
</evidence>
<keyword evidence="1" id="KW-0028">Amino-acid biosynthesis</keyword>
<evidence type="ECO:0000313" key="5">
    <source>
        <dbReference type="Proteomes" id="UP000819052"/>
    </source>
</evidence>
<proteinExistence type="predicted"/>
<evidence type="ECO:0000256" key="1">
    <source>
        <dbReference type="ARBA" id="ARBA00022605"/>
    </source>
</evidence>
<dbReference type="InterPro" id="IPR029062">
    <property type="entry name" value="Class_I_gatase-like"/>
</dbReference>
<reference evidence="4 5" key="1">
    <citation type="submission" date="2019-09" db="EMBL/GenBank/DDBJ databases">
        <title>Taxonomy of Antarctic Massilia spp.: description of Massilia rubra sp. nov., Massilia aquatica sp. nov., Massilia mucilaginosa sp. nov., Massilia frigida sp. nov. isolated from streams, lakes and regoliths.</title>
        <authorList>
            <person name="Holochova P."/>
            <person name="Sedlacek I."/>
            <person name="Kralova S."/>
            <person name="Maslanova I."/>
            <person name="Busse H.-J."/>
            <person name="Stankova E."/>
            <person name="Vrbovska V."/>
            <person name="Kovarovic V."/>
            <person name="Bartak M."/>
            <person name="Svec P."/>
            <person name="Pantucek R."/>
        </authorList>
    </citation>
    <scope>NUCLEOTIDE SEQUENCE [LARGE SCALE GENOMIC DNA]</scope>
    <source>
        <strain evidence="4 5">CCM 8693</strain>
    </source>
</reference>
<name>A0ABX0M3G5_9BURK</name>
<dbReference type="PANTHER" id="PTHR20919">
    <property type="entry name" value="HOMOSERINE O-SUCCINYLTRANSFERASE"/>
    <property type="match status" value="1"/>
</dbReference>
<dbReference type="SUPFAM" id="SSF52317">
    <property type="entry name" value="Class I glutamine amidotransferase-like"/>
    <property type="match status" value="1"/>
</dbReference>
<dbReference type="EMBL" id="VVIW01000009">
    <property type="protein sequence ID" value="NHZ41743.1"/>
    <property type="molecule type" value="Genomic_DNA"/>
</dbReference>
<dbReference type="PANTHER" id="PTHR20919:SF0">
    <property type="entry name" value="HOMOSERINE O-SUCCINYLTRANSFERASE"/>
    <property type="match status" value="1"/>
</dbReference>
<evidence type="ECO:0000256" key="3">
    <source>
        <dbReference type="ARBA" id="ARBA00023315"/>
    </source>
</evidence>
<evidence type="ECO:0000256" key="2">
    <source>
        <dbReference type="ARBA" id="ARBA00022679"/>
    </source>
</evidence>
<accession>A0ABX0M3G5</accession>
<keyword evidence="3" id="KW-0012">Acyltransferase</keyword>
<keyword evidence="5" id="KW-1185">Reference proteome</keyword>
<dbReference type="Proteomes" id="UP000819052">
    <property type="component" value="Unassembled WGS sequence"/>
</dbReference>